<sequence>MIKTLELVKFIVDFQVLWVVLAVFCTVFASFDVFWIEMLPKVRRFFKSKANGSEEKSVVIRNRQLSSNLSTVNELGSTEDTGTTTEGMEKRGINFKSLQQLNGHHPYIDDIDDDPPIKSTDSRPAPHWLEGPRDATALPDIIASTYSDYSDEADYAMKQMLAVLETLNPAEDNMELFESALKAIEFRLPFDMILDDDGKPDWQAIRLRLIANSISLVPSASDSEHRRGLSSAQMSAVFDAIPFLFDAVACNHELQDYQNVLSMIVIIAMTGNSMNTEYWFPQLADSGKQSKNLLANITVAI</sequence>
<gene>
    <name evidence="2" type="ORF">CAEBREN_04037</name>
</gene>
<proteinExistence type="predicted"/>
<evidence type="ECO:0000256" key="1">
    <source>
        <dbReference type="SAM" id="Phobius"/>
    </source>
</evidence>
<dbReference type="eggNOG" id="ENOG502THK4">
    <property type="taxonomic scope" value="Eukaryota"/>
</dbReference>
<dbReference type="HOGENOM" id="CLU_098060_0_0_1"/>
<feature type="transmembrane region" description="Helical" evidence="1">
    <location>
        <begin position="16"/>
        <end position="36"/>
    </location>
</feature>
<name>G0P878_CAEBE</name>
<keyword evidence="1" id="KW-0812">Transmembrane</keyword>
<evidence type="ECO:0000313" key="2">
    <source>
        <dbReference type="EMBL" id="EGT47641.1"/>
    </source>
</evidence>
<dbReference type="InParanoid" id="G0P878"/>
<accession>G0P878</accession>
<reference evidence="3" key="1">
    <citation type="submission" date="2011-07" db="EMBL/GenBank/DDBJ databases">
        <authorList>
            <consortium name="Caenorhabditis brenneri Sequencing and Analysis Consortium"/>
            <person name="Wilson R.K."/>
        </authorList>
    </citation>
    <scope>NUCLEOTIDE SEQUENCE [LARGE SCALE GENOMIC DNA]</scope>
    <source>
        <strain evidence="3">PB2801</strain>
    </source>
</reference>
<keyword evidence="3" id="KW-1185">Reference proteome</keyword>
<dbReference type="OrthoDB" id="5853222at2759"/>
<dbReference type="EMBL" id="GL380128">
    <property type="protein sequence ID" value="EGT47641.1"/>
    <property type="molecule type" value="Genomic_DNA"/>
</dbReference>
<keyword evidence="1" id="KW-0472">Membrane</keyword>
<dbReference type="Proteomes" id="UP000008068">
    <property type="component" value="Unassembled WGS sequence"/>
</dbReference>
<dbReference type="AlphaFoldDB" id="G0P878"/>
<protein>
    <submittedName>
        <fullName evidence="2">Uncharacterized protein</fullName>
    </submittedName>
</protein>
<keyword evidence="1" id="KW-1133">Transmembrane helix</keyword>
<evidence type="ECO:0000313" key="3">
    <source>
        <dbReference type="Proteomes" id="UP000008068"/>
    </source>
</evidence>
<dbReference type="STRING" id="135651.G0P878"/>
<organism evidence="3">
    <name type="scientific">Caenorhabditis brenneri</name>
    <name type="common">Nematode worm</name>
    <dbReference type="NCBI Taxonomy" id="135651"/>
    <lineage>
        <taxon>Eukaryota</taxon>
        <taxon>Metazoa</taxon>
        <taxon>Ecdysozoa</taxon>
        <taxon>Nematoda</taxon>
        <taxon>Chromadorea</taxon>
        <taxon>Rhabditida</taxon>
        <taxon>Rhabditina</taxon>
        <taxon>Rhabditomorpha</taxon>
        <taxon>Rhabditoidea</taxon>
        <taxon>Rhabditidae</taxon>
        <taxon>Peloderinae</taxon>
        <taxon>Caenorhabditis</taxon>
    </lineage>
</organism>